<feature type="domain" description="DUF2087" evidence="1">
    <location>
        <begin position="103"/>
        <end position="173"/>
    </location>
</feature>
<evidence type="ECO:0000259" key="1">
    <source>
        <dbReference type="Pfam" id="PF09860"/>
    </source>
</evidence>
<proteinExistence type="predicted"/>
<reference evidence="2 3" key="1">
    <citation type="submission" date="2023-03" db="EMBL/GenBank/DDBJ databases">
        <title>Complete genome of Arcanobacterium canis strain DSM 25104 isolated in 2010 from a canine otitis externa in Germany.</title>
        <authorList>
            <person name="Borowiak M."/>
            <person name="Kreitlow A."/>
            <person name="Malorny B."/>
            <person name="Laemmler C."/>
            <person name="Prenger-Berninghoff E."/>
            <person name="Ploetz M."/>
            <person name="Abdulmawjood A."/>
        </authorList>
    </citation>
    <scope>NUCLEOTIDE SEQUENCE [LARGE SCALE GENOMIC DNA]</scope>
    <source>
        <strain evidence="2 3">DSM 25104</strain>
    </source>
</reference>
<evidence type="ECO:0000313" key="3">
    <source>
        <dbReference type="Proteomes" id="UP001215216"/>
    </source>
</evidence>
<sequence length="178" mass="20178">MGSTHIRQEKRNGDFTVNSALGKDQTQAIKRVRIITSSIANPNFRAKLARLLMSHENFTSFSNDNLPFDWAHNGIIDTTCLRNTIAELENVLSEDLIAHVKRIDTLPQDEDQILVLSRKLVTTVFTRIHPRTKLSESELNCALAMFVRDVARVRRACVDAGILQRSRDGSTYQLNTEK</sequence>
<gene>
    <name evidence="2" type="ORF">P7079_02320</name>
</gene>
<evidence type="ECO:0000313" key="2">
    <source>
        <dbReference type="EMBL" id="WFM83835.1"/>
    </source>
</evidence>
<name>A0ABY8G197_9ACTO</name>
<keyword evidence="3" id="KW-1185">Reference proteome</keyword>
<protein>
    <submittedName>
        <fullName evidence="2">DUF2087 domain-containing protein</fullName>
    </submittedName>
</protein>
<dbReference type="InterPro" id="IPR018656">
    <property type="entry name" value="DUF2087"/>
</dbReference>
<dbReference type="RefSeq" id="WP_278013230.1">
    <property type="nucleotide sequence ID" value="NZ_CP121208.1"/>
</dbReference>
<dbReference type="Pfam" id="PF09860">
    <property type="entry name" value="DUF2087"/>
    <property type="match status" value="1"/>
</dbReference>
<accession>A0ABY8G197</accession>
<dbReference type="EMBL" id="CP121208">
    <property type="protein sequence ID" value="WFM83835.1"/>
    <property type="molecule type" value="Genomic_DNA"/>
</dbReference>
<dbReference type="Proteomes" id="UP001215216">
    <property type="component" value="Chromosome"/>
</dbReference>
<organism evidence="2 3">
    <name type="scientific">Arcanobacterium canis</name>
    <dbReference type="NCBI Taxonomy" id="999183"/>
    <lineage>
        <taxon>Bacteria</taxon>
        <taxon>Bacillati</taxon>
        <taxon>Actinomycetota</taxon>
        <taxon>Actinomycetes</taxon>
        <taxon>Actinomycetales</taxon>
        <taxon>Actinomycetaceae</taxon>
        <taxon>Arcanobacterium</taxon>
    </lineage>
</organism>